<dbReference type="HOGENOM" id="CLU_1664627_0_0_1"/>
<dbReference type="InterPro" id="IPR037171">
    <property type="entry name" value="NagB/RpiA_transferase-like"/>
</dbReference>
<dbReference type="NCBIfam" id="TIGR01198">
    <property type="entry name" value="pgl"/>
    <property type="match status" value="1"/>
</dbReference>
<dbReference type="AlphaFoldDB" id="F7ANQ7"/>
<accession>F7ANQ7</accession>
<reference evidence="4" key="4">
    <citation type="submission" date="2025-09" db="UniProtKB">
        <authorList>
            <consortium name="Ensembl"/>
        </authorList>
    </citation>
    <scope>IDENTIFICATION</scope>
</reference>
<dbReference type="CDD" id="cd01400">
    <property type="entry name" value="6PGL"/>
    <property type="match status" value="1"/>
</dbReference>
<dbReference type="Proteomes" id="UP000008144">
    <property type="component" value="Chromosome 2"/>
</dbReference>
<dbReference type="Gene3D" id="3.40.50.1360">
    <property type="match status" value="1"/>
</dbReference>
<dbReference type="InParanoid" id="F7ANQ7"/>
<dbReference type="InterPro" id="IPR006148">
    <property type="entry name" value="Glc/Gal-6P_isomerase"/>
</dbReference>
<dbReference type="GeneTree" id="ENSGT00550000075110"/>
<dbReference type="InterPro" id="IPR039104">
    <property type="entry name" value="6PGL"/>
</dbReference>
<dbReference type="PANTHER" id="PTHR11054:SF0">
    <property type="entry name" value="6-PHOSPHOGLUCONOLACTONASE"/>
    <property type="match status" value="1"/>
</dbReference>
<dbReference type="EC" id="3.1.1.31" evidence="2"/>
<reference evidence="4" key="3">
    <citation type="submission" date="2025-08" db="UniProtKB">
        <authorList>
            <consortium name="Ensembl"/>
        </authorList>
    </citation>
    <scope>IDENTIFICATION</scope>
</reference>
<name>F7ANQ7_CIOIN</name>
<keyword evidence="2" id="KW-0378">Hydrolase</keyword>
<organism evidence="4 5">
    <name type="scientific">Ciona intestinalis</name>
    <name type="common">Transparent sea squirt</name>
    <name type="synonym">Ascidia intestinalis</name>
    <dbReference type="NCBI Taxonomy" id="7719"/>
    <lineage>
        <taxon>Eukaryota</taxon>
        <taxon>Metazoa</taxon>
        <taxon>Chordata</taxon>
        <taxon>Tunicata</taxon>
        <taxon>Ascidiacea</taxon>
        <taxon>Phlebobranchia</taxon>
        <taxon>Cionidae</taxon>
        <taxon>Ciona</taxon>
    </lineage>
</organism>
<evidence type="ECO:0000259" key="3">
    <source>
        <dbReference type="Pfam" id="PF01182"/>
    </source>
</evidence>
<dbReference type="GO" id="GO:0006098">
    <property type="term" value="P:pentose-phosphate shunt"/>
    <property type="evidence" value="ECO:0007669"/>
    <property type="project" value="UniProtKB-UniPathway"/>
</dbReference>
<dbReference type="InterPro" id="IPR005900">
    <property type="entry name" value="6-phosphogluconolactonase_DevB"/>
</dbReference>
<comment type="function">
    <text evidence="2">Hydrolysis of 6-phosphogluconolactone to 6-phosphogluconate.</text>
</comment>
<comment type="similarity">
    <text evidence="1 2">Belongs to the glucosamine/galactosamine-6-phosphate isomerase family. 6-phosphogluconolactonase subfamily.</text>
</comment>
<dbReference type="Pfam" id="PF01182">
    <property type="entry name" value="Glucosamine_iso"/>
    <property type="match status" value="1"/>
</dbReference>
<proteinExistence type="inferred from homology"/>
<dbReference type="STRING" id="7719.ENSCINP00000015293"/>
<evidence type="ECO:0000256" key="1">
    <source>
        <dbReference type="ARBA" id="ARBA00010662"/>
    </source>
</evidence>
<dbReference type="GO" id="GO:0005975">
    <property type="term" value="P:carbohydrate metabolic process"/>
    <property type="evidence" value="ECO:0007669"/>
    <property type="project" value="UniProtKB-UniRule"/>
</dbReference>
<keyword evidence="5" id="KW-1185">Reference proteome</keyword>
<dbReference type="UniPathway" id="UPA00115">
    <property type="reaction ID" value="UER00409"/>
</dbReference>
<dbReference type="Ensembl" id="ENSCINT00000015293.3">
    <property type="protein sequence ID" value="ENSCINP00000015293.3"/>
    <property type="gene ID" value="ENSCING00000020916.1"/>
</dbReference>
<dbReference type="OMA" id="IDKANCH"/>
<dbReference type="FunCoup" id="F7ANQ7">
    <property type="interactions" value="416"/>
</dbReference>
<comment type="catalytic activity">
    <reaction evidence="2">
        <text>6-phospho-D-glucono-1,5-lactone + H2O = 6-phospho-D-gluconate + H(+)</text>
        <dbReference type="Rhea" id="RHEA:12556"/>
        <dbReference type="ChEBI" id="CHEBI:15377"/>
        <dbReference type="ChEBI" id="CHEBI:15378"/>
        <dbReference type="ChEBI" id="CHEBI:57955"/>
        <dbReference type="ChEBI" id="CHEBI:58759"/>
        <dbReference type="EC" id="3.1.1.31"/>
    </reaction>
</comment>
<evidence type="ECO:0000313" key="4">
    <source>
        <dbReference type="Ensembl" id="ENSCINP00000015293.3"/>
    </source>
</evidence>
<evidence type="ECO:0000313" key="5">
    <source>
        <dbReference type="Proteomes" id="UP000008144"/>
    </source>
</evidence>
<sequence>MSTACTTEKHVFPTIKEVANFSSELITKTATEAISQRGVFTLGVSGGSIIGILADKLLDNPLVEWGKWKVFFCDERLTEFSNSDSTYGQFREKLIDKANCHDSWFPIDPNLPVAECAVDYESKLRSVFSGELPKFDLLLLGMGPDGHTCSLFPGHKLLN</sequence>
<evidence type="ECO:0000256" key="2">
    <source>
        <dbReference type="RuleBase" id="RU365095"/>
    </source>
</evidence>
<dbReference type="PANTHER" id="PTHR11054">
    <property type="entry name" value="6-PHOSPHOGLUCONOLACTONASE"/>
    <property type="match status" value="1"/>
</dbReference>
<dbReference type="SUPFAM" id="SSF100950">
    <property type="entry name" value="NagB/RpiA/CoA transferase-like"/>
    <property type="match status" value="1"/>
</dbReference>
<dbReference type="GO" id="GO:0017057">
    <property type="term" value="F:6-phosphogluconolactonase activity"/>
    <property type="evidence" value="ECO:0007669"/>
    <property type="project" value="UniProtKB-UniRule"/>
</dbReference>
<reference evidence="4" key="2">
    <citation type="journal article" date="2008" name="Genome Biol.">
        <title>Improved genome assembly and evidence-based global gene model set for the chordate Ciona intestinalis: new insight into intron and operon populations.</title>
        <authorList>
            <person name="Satou Y."/>
            <person name="Mineta K."/>
            <person name="Ogasawara M."/>
            <person name="Sasakura Y."/>
            <person name="Shoguchi E."/>
            <person name="Ueno K."/>
            <person name="Yamada L."/>
            <person name="Matsumoto J."/>
            <person name="Wasserscheid J."/>
            <person name="Dewar K."/>
            <person name="Wiley G.B."/>
            <person name="Macmil S.L."/>
            <person name="Roe B.A."/>
            <person name="Zeller R.W."/>
            <person name="Hastings K.E."/>
            <person name="Lemaire P."/>
            <person name="Lindquist E."/>
            <person name="Endo T."/>
            <person name="Hotta K."/>
            <person name="Inaba K."/>
        </authorList>
    </citation>
    <scope>NUCLEOTIDE SEQUENCE [LARGE SCALE GENOMIC DNA]</scope>
    <source>
        <strain evidence="4">wild type</strain>
    </source>
</reference>
<dbReference type="EMBL" id="EAAA01001385">
    <property type="status" value="NOT_ANNOTATED_CDS"/>
    <property type="molecule type" value="Genomic_DNA"/>
</dbReference>
<protein>
    <recommendedName>
        <fullName evidence="2">6-phosphogluconolactonase</fullName>
        <shortName evidence="2">6PGL</shortName>
        <ecNumber evidence="2">3.1.1.31</ecNumber>
    </recommendedName>
</protein>
<feature type="domain" description="Glucosamine/galactosamine-6-phosphate isomerase" evidence="3">
    <location>
        <begin position="16"/>
        <end position="158"/>
    </location>
</feature>
<comment type="pathway">
    <text evidence="2">Carbohydrate degradation; pentose phosphate pathway; D-ribulose 5-phosphate from D-glucose 6-phosphate (oxidative stage): step 2/3.</text>
</comment>
<reference evidence="5" key="1">
    <citation type="journal article" date="2002" name="Science">
        <title>The draft genome of Ciona intestinalis: insights into chordate and vertebrate origins.</title>
        <authorList>
            <person name="Dehal P."/>
            <person name="Satou Y."/>
            <person name="Campbell R.K."/>
            <person name="Chapman J."/>
            <person name="Degnan B."/>
            <person name="De Tomaso A."/>
            <person name="Davidson B."/>
            <person name="Di Gregorio A."/>
            <person name="Gelpke M."/>
            <person name="Goodstein D.M."/>
            <person name="Harafuji N."/>
            <person name="Hastings K.E."/>
            <person name="Ho I."/>
            <person name="Hotta K."/>
            <person name="Huang W."/>
            <person name="Kawashima T."/>
            <person name="Lemaire P."/>
            <person name="Martinez D."/>
            <person name="Meinertzhagen I.A."/>
            <person name="Necula S."/>
            <person name="Nonaka M."/>
            <person name="Putnam N."/>
            <person name="Rash S."/>
            <person name="Saiga H."/>
            <person name="Satake M."/>
            <person name="Terry A."/>
            <person name="Yamada L."/>
            <person name="Wang H.G."/>
            <person name="Awazu S."/>
            <person name="Azumi K."/>
            <person name="Boore J."/>
            <person name="Branno M."/>
            <person name="Chin-Bow S."/>
            <person name="DeSantis R."/>
            <person name="Doyle S."/>
            <person name="Francino P."/>
            <person name="Keys D.N."/>
            <person name="Haga S."/>
            <person name="Hayashi H."/>
            <person name="Hino K."/>
            <person name="Imai K.S."/>
            <person name="Inaba K."/>
            <person name="Kano S."/>
            <person name="Kobayashi K."/>
            <person name="Kobayashi M."/>
            <person name="Lee B.I."/>
            <person name="Makabe K.W."/>
            <person name="Manohar C."/>
            <person name="Matassi G."/>
            <person name="Medina M."/>
            <person name="Mochizuki Y."/>
            <person name="Mount S."/>
            <person name="Morishita T."/>
            <person name="Miura S."/>
            <person name="Nakayama A."/>
            <person name="Nishizaka S."/>
            <person name="Nomoto H."/>
            <person name="Ohta F."/>
            <person name="Oishi K."/>
            <person name="Rigoutsos I."/>
            <person name="Sano M."/>
            <person name="Sasaki A."/>
            <person name="Sasakura Y."/>
            <person name="Shoguchi E."/>
            <person name="Shin-i T."/>
            <person name="Spagnuolo A."/>
            <person name="Stainier D."/>
            <person name="Suzuki M.M."/>
            <person name="Tassy O."/>
            <person name="Takatori N."/>
            <person name="Tokuoka M."/>
            <person name="Yagi K."/>
            <person name="Yoshizaki F."/>
            <person name="Wada S."/>
            <person name="Zhang C."/>
            <person name="Hyatt P.D."/>
            <person name="Larimer F."/>
            <person name="Detter C."/>
            <person name="Doggett N."/>
            <person name="Glavina T."/>
            <person name="Hawkins T."/>
            <person name="Richardson P."/>
            <person name="Lucas S."/>
            <person name="Kohara Y."/>
            <person name="Levine M."/>
            <person name="Satoh N."/>
            <person name="Rokhsar D.S."/>
        </authorList>
    </citation>
    <scope>NUCLEOTIDE SEQUENCE [LARGE SCALE GENOMIC DNA]</scope>
</reference>